<proteinExistence type="predicted"/>
<reference evidence="3 4" key="1">
    <citation type="submission" date="2018-08" db="EMBL/GenBank/DDBJ databases">
        <title>A genome reference for cultivated species of the human gut microbiota.</title>
        <authorList>
            <person name="Zou Y."/>
            <person name="Xue W."/>
            <person name="Luo G."/>
        </authorList>
    </citation>
    <scope>NUCLEOTIDE SEQUENCE [LARGE SCALE GENOMIC DNA]</scope>
    <source>
        <strain evidence="3 4">TM10-1AC</strain>
    </source>
</reference>
<name>A0A374NIQ9_9FIRM</name>
<feature type="region of interest" description="Disordered" evidence="1">
    <location>
        <begin position="1"/>
        <end position="21"/>
    </location>
</feature>
<evidence type="ECO:0000313" key="3">
    <source>
        <dbReference type="EMBL" id="RGI85560.1"/>
    </source>
</evidence>
<evidence type="ECO:0000313" key="4">
    <source>
        <dbReference type="Proteomes" id="UP000262524"/>
    </source>
</evidence>
<sequence>MNRINQTIKKNQKKTKSDQKEIPTFGVDGNVIIPGKKERQKKIKKVIIIASAVALFIYIPQFFMKGTSSSEKNKLAVSLDVSAVKRSTDAMKENSAADFDSDGIDNGEEQNQNTNCWFLDSDQDGLTDYCEIYITKTNPNKADIGYLIDKQKTEDEKKGKKVSSPYKIGNVILWADNYTSKAYGSVVETTRGYRFSKFSGYAQFPNSSGKYYYRLKDGIRTPLAYRADENVYRIEPYDTIEVYDKKLPRIIDLSIFGKHIYLNKNKFSSILATVLPSKGFISAQAKCRMDIEPDTRESTSTDIIKIEYDKEDASRYTMNTNSLSNLQYVRETIKKGSCVEVSLYKPSKGEYIGIIYGYTYEGDLLIADADTLEPIGTLKITETAKKIMNNDGDLVSYSYFDFKGLGFDSKKFDRICFFAATNDNIQNRMQETEETTK</sequence>
<comment type="caution">
    <text evidence="3">The sequence shown here is derived from an EMBL/GenBank/DDBJ whole genome shotgun (WGS) entry which is preliminary data.</text>
</comment>
<keyword evidence="2" id="KW-0472">Membrane</keyword>
<gene>
    <name evidence="3" type="ORF">DXD91_10085</name>
</gene>
<protein>
    <submittedName>
        <fullName evidence="3">Uncharacterized protein</fullName>
    </submittedName>
</protein>
<organism evidence="3 4">
    <name type="scientific">Anaerobutyricum hallii</name>
    <dbReference type="NCBI Taxonomy" id="39488"/>
    <lineage>
        <taxon>Bacteria</taxon>
        <taxon>Bacillati</taxon>
        <taxon>Bacillota</taxon>
        <taxon>Clostridia</taxon>
        <taxon>Lachnospirales</taxon>
        <taxon>Lachnospiraceae</taxon>
        <taxon>Anaerobutyricum</taxon>
    </lineage>
</organism>
<evidence type="ECO:0000256" key="2">
    <source>
        <dbReference type="SAM" id="Phobius"/>
    </source>
</evidence>
<dbReference type="AlphaFoldDB" id="A0A374NIQ9"/>
<keyword evidence="2" id="KW-1133">Transmembrane helix</keyword>
<dbReference type="EMBL" id="QSOE01000067">
    <property type="protein sequence ID" value="RGI85560.1"/>
    <property type="molecule type" value="Genomic_DNA"/>
</dbReference>
<evidence type="ECO:0000256" key="1">
    <source>
        <dbReference type="SAM" id="MobiDB-lite"/>
    </source>
</evidence>
<dbReference type="RefSeq" id="WP_117982827.1">
    <property type="nucleotide sequence ID" value="NZ_JAFIQQ010000155.1"/>
</dbReference>
<keyword evidence="2" id="KW-0812">Transmembrane</keyword>
<accession>A0A374NIQ9</accession>
<feature type="transmembrane region" description="Helical" evidence="2">
    <location>
        <begin position="46"/>
        <end position="64"/>
    </location>
</feature>
<dbReference type="Proteomes" id="UP000262524">
    <property type="component" value="Unassembled WGS sequence"/>
</dbReference>